<dbReference type="KEGG" id="vg:24366507"/>
<evidence type="ECO:0000313" key="1">
    <source>
        <dbReference type="EMBL" id="ADD25703.1"/>
    </source>
</evidence>
<dbReference type="RefSeq" id="YP_009140393.1">
    <property type="nucleotide sequence ID" value="NC_027120.1"/>
</dbReference>
<dbReference type="GeneID" id="24366507"/>
<name>D3W0D7_9CAUD</name>
<organism evidence="1 2">
    <name type="scientific">Lactococcus phage 1358</name>
    <dbReference type="NCBI Taxonomy" id="741942"/>
    <lineage>
        <taxon>Viruses</taxon>
        <taxon>Duplodnaviria</taxon>
        <taxon>Heunggongvirae</taxon>
        <taxon>Uroviricota</taxon>
        <taxon>Caudoviricetes</taxon>
        <taxon>Whiteheadvirus</taxon>
        <taxon>Whiteheadvirus wv1358</taxon>
    </lineage>
</organism>
<sequence length="297" mass="32475">MANVIQYAALFQSNLDKLIIAEATSTFLEANPNQIQYNGGSTIKIADIIVSGLKDYDRTDGFKDGDIKLTWSDYTLTQDRGTSFQIDAMDVDESANMATAATVISEFGRTQAVPEIDAYRYATIAKSSNVTQATPVAVTKDNIAAEIDKAIVAAEELGVKLSDLVLLMTPTNIQVASDSDKFQKLKNTTVITKGGVDYNVESYRDIAIQPVPTVRFKDEFAKDAATTVWDKTKGKPINFILIPKTGAATAITKTDKVRIFEPNVNQKADAYKIDVRIYHDIIIPKNGGKAIYVSKTV</sequence>
<dbReference type="OrthoDB" id="8023at10239"/>
<dbReference type="EMBL" id="GQ403788">
    <property type="protein sequence ID" value="ADD25703.1"/>
    <property type="molecule type" value="Genomic_DNA"/>
</dbReference>
<dbReference type="Proteomes" id="UP000207683">
    <property type="component" value="Segment"/>
</dbReference>
<evidence type="ECO:0000313" key="2">
    <source>
        <dbReference type="Proteomes" id="UP000207683"/>
    </source>
</evidence>
<proteinExistence type="predicted"/>
<keyword evidence="2" id="KW-1185">Reference proteome</keyword>
<protein>
    <submittedName>
        <fullName evidence="1">Putative major head protein</fullName>
    </submittedName>
</protein>
<accession>D3W0D7</accession>
<reference evidence="1 2" key="1">
    <citation type="journal article" date="2010" name="Appl. Environ. Microbiol.">
        <title>Genome organization and characterization of the virulent lactococcal phage 1358 and its similarities to Listeria phages.</title>
        <authorList>
            <person name="Dupuis M.E."/>
            <person name="Moineau S."/>
        </authorList>
    </citation>
    <scope>NUCLEOTIDE SEQUENCE [LARGE SCALE GENOMIC DNA]</scope>
</reference>